<evidence type="ECO:0000259" key="3">
    <source>
        <dbReference type="Pfam" id="PF01301"/>
    </source>
</evidence>
<name>A0AAJ0DEG5_9PEZI</name>
<evidence type="ECO:0000313" key="4">
    <source>
        <dbReference type="EMBL" id="KAK3048611.1"/>
    </source>
</evidence>
<dbReference type="SUPFAM" id="SSF51445">
    <property type="entry name" value="(Trans)glycosidases"/>
    <property type="match status" value="1"/>
</dbReference>
<dbReference type="AlphaFoldDB" id="A0AAJ0DEG5"/>
<comment type="similarity">
    <text evidence="1">Belongs to the glycosyl hydrolase 35 family.</text>
</comment>
<feature type="signal peptide" evidence="2">
    <location>
        <begin position="1"/>
        <end position="21"/>
    </location>
</feature>
<keyword evidence="5" id="KW-1185">Reference proteome</keyword>
<feature type="chain" id="PRO_5042569629" description="Glycoside hydrolase 35 catalytic domain-containing protein" evidence="2">
    <location>
        <begin position="22"/>
        <end position="335"/>
    </location>
</feature>
<evidence type="ECO:0000256" key="1">
    <source>
        <dbReference type="ARBA" id="ARBA00009809"/>
    </source>
</evidence>
<organism evidence="4 5">
    <name type="scientific">Extremus antarcticus</name>
    <dbReference type="NCBI Taxonomy" id="702011"/>
    <lineage>
        <taxon>Eukaryota</taxon>
        <taxon>Fungi</taxon>
        <taxon>Dikarya</taxon>
        <taxon>Ascomycota</taxon>
        <taxon>Pezizomycotina</taxon>
        <taxon>Dothideomycetes</taxon>
        <taxon>Dothideomycetidae</taxon>
        <taxon>Mycosphaerellales</taxon>
        <taxon>Extremaceae</taxon>
        <taxon>Extremus</taxon>
    </lineage>
</organism>
<dbReference type="GO" id="GO:0004553">
    <property type="term" value="F:hydrolase activity, hydrolyzing O-glycosyl compounds"/>
    <property type="evidence" value="ECO:0007669"/>
    <property type="project" value="InterPro"/>
</dbReference>
<evidence type="ECO:0000256" key="2">
    <source>
        <dbReference type="SAM" id="SignalP"/>
    </source>
</evidence>
<reference evidence="4" key="1">
    <citation type="submission" date="2023-04" db="EMBL/GenBank/DDBJ databases">
        <title>Black Yeasts Isolated from many extreme environments.</title>
        <authorList>
            <person name="Coleine C."/>
            <person name="Stajich J.E."/>
            <person name="Selbmann L."/>
        </authorList>
    </citation>
    <scope>NUCLEOTIDE SEQUENCE</scope>
    <source>
        <strain evidence="4">CCFEE 5312</strain>
    </source>
</reference>
<dbReference type="InterPro" id="IPR001944">
    <property type="entry name" value="Glycoside_Hdrlase_35"/>
</dbReference>
<sequence>MHFLRYLSSAFVAGLAAQTAALSIPGKPGLKVKPYKREVLQHIVTWDQHSIFVHGERVLFYSGEYHPFRLPVPGLWLDVFQKIRSLGYTGVSIYTDWALLEGKPGEFLAEGIFDLQPFFDAAKQAGIYILARPGPYINAEVSGGGFPGWLQRVPGVLRSLDPGYIAATELYVKSIGEIIAKNQITNDGPVILFQPENELYSCSDDIDPCPNPEYFQYVEDQFRNASIVVPYIVNDNNEGNFAPGQPVSVDIYGIDSYPLGFDCANPETWPENALQTDLTETHLNYSALTPFSFIEFQGGSFDPWGGWGFQQCLELVGYEFERVFYQVLIPRDDEH</sequence>
<dbReference type="Pfam" id="PF01301">
    <property type="entry name" value="Glyco_hydro_35"/>
    <property type="match status" value="1"/>
</dbReference>
<accession>A0AAJ0DEG5</accession>
<dbReference type="InterPro" id="IPR017853">
    <property type="entry name" value="GH"/>
</dbReference>
<keyword evidence="2" id="KW-0732">Signal</keyword>
<comment type="caution">
    <text evidence="4">The sequence shown here is derived from an EMBL/GenBank/DDBJ whole genome shotgun (WGS) entry which is preliminary data.</text>
</comment>
<dbReference type="EMBL" id="JAWDJX010000047">
    <property type="protein sequence ID" value="KAK3048611.1"/>
    <property type="molecule type" value="Genomic_DNA"/>
</dbReference>
<dbReference type="InterPro" id="IPR031330">
    <property type="entry name" value="Gly_Hdrlase_35_cat"/>
</dbReference>
<proteinExistence type="inferred from homology"/>
<dbReference type="PRINTS" id="PR00742">
    <property type="entry name" value="GLHYDRLASE35"/>
</dbReference>
<dbReference type="GO" id="GO:0005975">
    <property type="term" value="P:carbohydrate metabolic process"/>
    <property type="evidence" value="ECO:0007669"/>
    <property type="project" value="InterPro"/>
</dbReference>
<dbReference type="Proteomes" id="UP001271007">
    <property type="component" value="Unassembled WGS sequence"/>
</dbReference>
<feature type="domain" description="Glycoside hydrolase 35 catalytic" evidence="3">
    <location>
        <begin position="51"/>
        <end position="326"/>
    </location>
</feature>
<dbReference type="PANTHER" id="PTHR23421">
    <property type="entry name" value="BETA-GALACTOSIDASE RELATED"/>
    <property type="match status" value="1"/>
</dbReference>
<protein>
    <recommendedName>
        <fullName evidence="3">Glycoside hydrolase 35 catalytic domain-containing protein</fullName>
    </recommendedName>
</protein>
<dbReference type="Gene3D" id="3.20.20.80">
    <property type="entry name" value="Glycosidases"/>
    <property type="match status" value="1"/>
</dbReference>
<gene>
    <name evidence="4" type="ORF">LTR09_010106</name>
</gene>
<evidence type="ECO:0000313" key="5">
    <source>
        <dbReference type="Proteomes" id="UP001271007"/>
    </source>
</evidence>